<evidence type="ECO:0000313" key="10">
    <source>
        <dbReference type="Proteomes" id="UP000183995"/>
    </source>
</evidence>
<evidence type="ECO:0000256" key="3">
    <source>
        <dbReference type="ARBA" id="ARBA00022448"/>
    </source>
</evidence>
<dbReference type="GO" id="GO:1903785">
    <property type="term" value="P:L-valine transmembrane transport"/>
    <property type="evidence" value="ECO:0007669"/>
    <property type="project" value="TreeGrafter"/>
</dbReference>
<dbReference type="Proteomes" id="UP000183995">
    <property type="component" value="Unassembled WGS sequence"/>
</dbReference>
<dbReference type="Pfam" id="PF03591">
    <property type="entry name" value="AzlC"/>
    <property type="match status" value="1"/>
</dbReference>
<keyword evidence="7 8" id="KW-0472">Membrane</keyword>
<dbReference type="GO" id="GO:0005886">
    <property type="term" value="C:plasma membrane"/>
    <property type="evidence" value="ECO:0007669"/>
    <property type="project" value="UniProtKB-SubCell"/>
</dbReference>
<dbReference type="InterPro" id="IPR011606">
    <property type="entry name" value="Brnchd-chn_aa_trnsp_permease"/>
</dbReference>
<keyword evidence="3" id="KW-0813">Transport</keyword>
<dbReference type="PANTHER" id="PTHR34979">
    <property type="entry name" value="INNER MEMBRANE PROTEIN YGAZ"/>
    <property type="match status" value="1"/>
</dbReference>
<evidence type="ECO:0000256" key="5">
    <source>
        <dbReference type="ARBA" id="ARBA00022692"/>
    </source>
</evidence>
<keyword evidence="5 8" id="KW-0812">Transmembrane</keyword>
<evidence type="ECO:0000313" key="9">
    <source>
        <dbReference type="EMBL" id="SHH86923.1"/>
    </source>
</evidence>
<keyword evidence="4" id="KW-1003">Cell membrane</keyword>
<reference evidence="9 10" key="1">
    <citation type="submission" date="2016-11" db="EMBL/GenBank/DDBJ databases">
        <authorList>
            <person name="Jaros S."/>
            <person name="Januszkiewicz K."/>
            <person name="Wedrychowicz H."/>
        </authorList>
    </citation>
    <scope>NUCLEOTIDE SEQUENCE [LARGE SCALE GENOMIC DNA]</scope>
    <source>
        <strain evidence="9 10">DSM 10068</strain>
    </source>
</reference>
<dbReference type="OrthoDB" id="3181706at2"/>
<dbReference type="RefSeq" id="WP_073076823.1">
    <property type="nucleotide sequence ID" value="NZ_FQXV01000003.1"/>
</dbReference>
<accession>A0A1M5WI70</accession>
<dbReference type="EMBL" id="FQXV01000003">
    <property type="protein sequence ID" value="SHH86923.1"/>
    <property type="molecule type" value="Genomic_DNA"/>
</dbReference>
<keyword evidence="6 8" id="KW-1133">Transmembrane helix</keyword>
<comment type="similarity">
    <text evidence="2">Belongs to the AzlC family.</text>
</comment>
<feature type="transmembrane region" description="Helical" evidence="8">
    <location>
        <begin position="185"/>
        <end position="203"/>
    </location>
</feature>
<dbReference type="STRING" id="1123282.SAMN02745823_01277"/>
<dbReference type="AlphaFoldDB" id="A0A1M5WI70"/>
<comment type="subcellular location">
    <subcellularLocation>
        <location evidence="1">Cell membrane</location>
        <topology evidence="1">Multi-pass membrane protein</topology>
    </subcellularLocation>
</comment>
<evidence type="ECO:0000256" key="4">
    <source>
        <dbReference type="ARBA" id="ARBA00022475"/>
    </source>
</evidence>
<proteinExistence type="inferred from homology"/>
<feature type="transmembrane region" description="Helical" evidence="8">
    <location>
        <begin position="66"/>
        <end position="88"/>
    </location>
</feature>
<name>A0A1M5WI70_9FIRM</name>
<sequence length="234" mass="25449">MKEKKSALQAAFPTTIPVLTGFTFLGIAYGILMSSKGYGVGWTFLMSLVVFAGSAQYAAVTALTSVFNPLSALLLTLVVNARHLFYGVSMLDTYKNAGKYKLYLIFGLCDETFSIVCSAEPPEGVNRHLFMFFVTLLDHFYWVLGSVLGGVLGAFISFNIKGLDFVLTALFVVIFLGQWQTQKNHAPAVLGVVCAAACLLLFGPERFIIPAMLAIVAVLSALRKKLTPEVPQCR</sequence>
<protein>
    <submittedName>
        <fullName evidence="9">4-azaleucine resistance probable transporter AzlC</fullName>
    </submittedName>
</protein>
<feature type="transmembrane region" description="Helical" evidence="8">
    <location>
        <begin position="139"/>
        <end position="156"/>
    </location>
</feature>
<evidence type="ECO:0000256" key="1">
    <source>
        <dbReference type="ARBA" id="ARBA00004651"/>
    </source>
</evidence>
<keyword evidence="10" id="KW-1185">Reference proteome</keyword>
<feature type="transmembrane region" description="Helical" evidence="8">
    <location>
        <begin position="12"/>
        <end position="32"/>
    </location>
</feature>
<gene>
    <name evidence="9" type="ORF">SAMN02745823_01277</name>
</gene>
<organism evidence="9 10">
    <name type="scientific">Sporobacter termitidis DSM 10068</name>
    <dbReference type="NCBI Taxonomy" id="1123282"/>
    <lineage>
        <taxon>Bacteria</taxon>
        <taxon>Bacillati</taxon>
        <taxon>Bacillota</taxon>
        <taxon>Clostridia</taxon>
        <taxon>Eubacteriales</taxon>
        <taxon>Oscillospiraceae</taxon>
        <taxon>Sporobacter</taxon>
    </lineage>
</organism>
<evidence type="ECO:0000256" key="6">
    <source>
        <dbReference type="ARBA" id="ARBA00022989"/>
    </source>
</evidence>
<dbReference type="PANTHER" id="PTHR34979:SF1">
    <property type="entry name" value="INNER MEMBRANE PROTEIN YGAZ"/>
    <property type="match status" value="1"/>
</dbReference>
<feature type="transmembrane region" description="Helical" evidence="8">
    <location>
        <begin position="163"/>
        <end position="179"/>
    </location>
</feature>
<evidence type="ECO:0000256" key="2">
    <source>
        <dbReference type="ARBA" id="ARBA00010735"/>
    </source>
</evidence>
<feature type="transmembrane region" description="Helical" evidence="8">
    <location>
        <begin position="39"/>
        <end position="60"/>
    </location>
</feature>
<evidence type="ECO:0000256" key="8">
    <source>
        <dbReference type="SAM" id="Phobius"/>
    </source>
</evidence>
<evidence type="ECO:0000256" key="7">
    <source>
        <dbReference type="ARBA" id="ARBA00023136"/>
    </source>
</evidence>